<reference evidence="1" key="2">
    <citation type="submission" date="2020-11" db="EMBL/GenBank/DDBJ databases">
        <authorList>
            <person name="McCartney M.A."/>
            <person name="Auch B."/>
            <person name="Kono T."/>
            <person name="Mallez S."/>
            <person name="Becker A."/>
            <person name="Gohl D.M."/>
            <person name="Silverstein K.A.T."/>
            <person name="Koren S."/>
            <person name="Bechman K.B."/>
            <person name="Herman A."/>
            <person name="Abrahante J.E."/>
            <person name="Garbe J."/>
        </authorList>
    </citation>
    <scope>NUCLEOTIDE SEQUENCE</scope>
    <source>
        <strain evidence="1">Duluth1</strain>
        <tissue evidence="1">Whole animal</tissue>
    </source>
</reference>
<keyword evidence="2" id="KW-1185">Reference proteome</keyword>
<comment type="caution">
    <text evidence="1">The sequence shown here is derived from an EMBL/GenBank/DDBJ whole genome shotgun (WGS) entry which is preliminary data.</text>
</comment>
<organism evidence="1 2">
    <name type="scientific">Dreissena polymorpha</name>
    <name type="common">Zebra mussel</name>
    <name type="synonym">Mytilus polymorpha</name>
    <dbReference type="NCBI Taxonomy" id="45954"/>
    <lineage>
        <taxon>Eukaryota</taxon>
        <taxon>Metazoa</taxon>
        <taxon>Spiralia</taxon>
        <taxon>Lophotrochozoa</taxon>
        <taxon>Mollusca</taxon>
        <taxon>Bivalvia</taxon>
        <taxon>Autobranchia</taxon>
        <taxon>Heteroconchia</taxon>
        <taxon>Euheterodonta</taxon>
        <taxon>Imparidentia</taxon>
        <taxon>Neoheterodontei</taxon>
        <taxon>Myida</taxon>
        <taxon>Dreissenoidea</taxon>
        <taxon>Dreissenidae</taxon>
        <taxon>Dreissena</taxon>
    </lineage>
</organism>
<name>A0A9D4N5U5_DREPO</name>
<protein>
    <submittedName>
        <fullName evidence="1">Uncharacterized protein</fullName>
    </submittedName>
</protein>
<dbReference type="EMBL" id="JAIWYP010000001">
    <property type="protein sequence ID" value="KAH3890268.1"/>
    <property type="molecule type" value="Genomic_DNA"/>
</dbReference>
<dbReference type="AlphaFoldDB" id="A0A9D4N5U5"/>
<gene>
    <name evidence="1" type="ORF">DPMN_014343</name>
</gene>
<accession>A0A9D4N5U5</accession>
<sequence length="66" mass="7295">MHDSPLFYSCRLDPDRPNFTTIWINSPRNGVGLYHPVRRSPGAGAGSIIYVEIFPAKNGNIGRHTG</sequence>
<evidence type="ECO:0000313" key="1">
    <source>
        <dbReference type="EMBL" id="KAH3890268.1"/>
    </source>
</evidence>
<proteinExistence type="predicted"/>
<evidence type="ECO:0000313" key="2">
    <source>
        <dbReference type="Proteomes" id="UP000828390"/>
    </source>
</evidence>
<reference evidence="1" key="1">
    <citation type="journal article" date="2019" name="bioRxiv">
        <title>The Genome of the Zebra Mussel, Dreissena polymorpha: A Resource for Invasive Species Research.</title>
        <authorList>
            <person name="McCartney M.A."/>
            <person name="Auch B."/>
            <person name="Kono T."/>
            <person name="Mallez S."/>
            <person name="Zhang Y."/>
            <person name="Obille A."/>
            <person name="Becker A."/>
            <person name="Abrahante J.E."/>
            <person name="Garbe J."/>
            <person name="Badalamenti J.P."/>
            <person name="Herman A."/>
            <person name="Mangelson H."/>
            <person name="Liachko I."/>
            <person name="Sullivan S."/>
            <person name="Sone E.D."/>
            <person name="Koren S."/>
            <person name="Silverstein K.A.T."/>
            <person name="Beckman K.B."/>
            <person name="Gohl D.M."/>
        </authorList>
    </citation>
    <scope>NUCLEOTIDE SEQUENCE</scope>
    <source>
        <strain evidence="1">Duluth1</strain>
        <tissue evidence="1">Whole animal</tissue>
    </source>
</reference>
<dbReference type="Proteomes" id="UP000828390">
    <property type="component" value="Unassembled WGS sequence"/>
</dbReference>